<feature type="coiled-coil region" evidence="3">
    <location>
        <begin position="415"/>
        <end position="442"/>
    </location>
</feature>
<sequence length="614" mass="68447">MAEPTNPSEIARETLRQLAMRRTPPTPENYLRLYHEIAGTQPAAAPVPERFVRRIAQQLPRDTAERQRLARQLDQALNEADTGAAERALDQYMASLSAEKPQAWNELIATLLRQWEGRQLGWTSARKRESLERVLGASDPNTLYTRLQALLRAWGQAPVDPERPASGDTPELPEQTEQPLQATARAAPAAPTTGALIAADADPTELIDGLRELIALTMESVLPAFLAEHPELISDARLIANATRSATDARALAVVGKQLRKFAHRLELTAADDSEVRAGLLDLLKLLLENIDQLVIDDQWLGGQIEMLRDIVDKPATPRLIDDASRRLKEVIYKQSQLKHNLSQAQLMLKEMLAGFVDQLASFAESTGSYHDRMGSCARKIAAARDISEIGHLLDEVMTETRNIQIQAERSRDDLSATRQRALDAEKRIDSLHKELEEASHLVRHDQLTGSLNRRGLEEVFIREAARAQRHEVPLCVALLDIDNFKKLNDTLGHQTGDDALVHLSRVVRENLRPQDTLARYGGEEFVIILPETTLEQAEQTLVRLQRELTRVFFMAGEQRVVITFSAGVTARAQGETIDVVLARADAAMYEAKQSGKNRVVRCKIAQEAGNEAF</sequence>
<gene>
    <name evidence="6" type="ORF">CEW83_01125</name>
</gene>
<evidence type="ECO:0000256" key="4">
    <source>
        <dbReference type="SAM" id="MobiDB-lite"/>
    </source>
</evidence>
<dbReference type="PANTHER" id="PTHR45138:SF9">
    <property type="entry name" value="DIGUANYLATE CYCLASE DGCM-RELATED"/>
    <property type="match status" value="1"/>
</dbReference>
<dbReference type="InterPro" id="IPR050469">
    <property type="entry name" value="Diguanylate_Cyclase"/>
</dbReference>
<dbReference type="SMART" id="SM00267">
    <property type="entry name" value="GGDEF"/>
    <property type="match status" value="1"/>
</dbReference>
<comment type="catalytic activity">
    <reaction evidence="2">
        <text>2 GTP = 3',3'-c-di-GMP + 2 diphosphate</text>
        <dbReference type="Rhea" id="RHEA:24898"/>
        <dbReference type="ChEBI" id="CHEBI:33019"/>
        <dbReference type="ChEBI" id="CHEBI:37565"/>
        <dbReference type="ChEBI" id="CHEBI:58805"/>
        <dbReference type="EC" id="2.7.7.65"/>
    </reaction>
</comment>
<dbReference type="KEGG" id="acom:CEW83_01125"/>
<name>A0A2U8GKM2_9RHOO</name>
<keyword evidence="7" id="KW-1185">Reference proteome</keyword>
<proteinExistence type="predicted"/>
<dbReference type="CDD" id="cd01949">
    <property type="entry name" value="GGDEF"/>
    <property type="match status" value="1"/>
</dbReference>
<dbReference type="RefSeq" id="WP_108947702.1">
    <property type="nucleotide sequence ID" value="NZ_CP022187.1"/>
</dbReference>
<evidence type="ECO:0000256" key="1">
    <source>
        <dbReference type="ARBA" id="ARBA00012528"/>
    </source>
</evidence>
<dbReference type="AlphaFoldDB" id="A0A2U8GKM2"/>
<dbReference type="Pfam" id="PF00990">
    <property type="entry name" value="GGDEF"/>
    <property type="match status" value="1"/>
</dbReference>
<dbReference type="GO" id="GO:0052621">
    <property type="term" value="F:diguanylate cyclase activity"/>
    <property type="evidence" value="ECO:0007669"/>
    <property type="project" value="UniProtKB-EC"/>
</dbReference>
<dbReference type="InterPro" id="IPR029787">
    <property type="entry name" value="Nucleotide_cyclase"/>
</dbReference>
<dbReference type="EMBL" id="CP022187">
    <property type="protein sequence ID" value="AWI73994.1"/>
    <property type="molecule type" value="Genomic_DNA"/>
</dbReference>
<evidence type="ECO:0000256" key="3">
    <source>
        <dbReference type="SAM" id="Coils"/>
    </source>
</evidence>
<dbReference type="PROSITE" id="PS50887">
    <property type="entry name" value="GGDEF"/>
    <property type="match status" value="1"/>
</dbReference>
<dbReference type="Proteomes" id="UP000244930">
    <property type="component" value="Chromosome"/>
</dbReference>
<feature type="region of interest" description="Disordered" evidence="4">
    <location>
        <begin position="157"/>
        <end position="181"/>
    </location>
</feature>
<dbReference type="EC" id="2.7.7.65" evidence="1"/>
<dbReference type="Gene3D" id="3.30.70.270">
    <property type="match status" value="1"/>
</dbReference>
<evidence type="ECO:0000259" key="5">
    <source>
        <dbReference type="PROSITE" id="PS50887"/>
    </source>
</evidence>
<organism evidence="6 7">
    <name type="scientific">Parazoarcus communis</name>
    <dbReference type="NCBI Taxonomy" id="41977"/>
    <lineage>
        <taxon>Bacteria</taxon>
        <taxon>Pseudomonadati</taxon>
        <taxon>Pseudomonadota</taxon>
        <taxon>Betaproteobacteria</taxon>
        <taxon>Rhodocyclales</taxon>
        <taxon>Zoogloeaceae</taxon>
        <taxon>Parazoarcus</taxon>
    </lineage>
</organism>
<dbReference type="InterPro" id="IPR043128">
    <property type="entry name" value="Rev_trsase/Diguanyl_cyclase"/>
</dbReference>
<dbReference type="SUPFAM" id="SSF55073">
    <property type="entry name" value="Nucleotide cyclase"/>
    <property type="match status" value="1"/>
</dbReference>
<dbReference type="FunFam" id="3.30.70.270:FF:000001">
    <property type="entry name" value="Diguanylate cyclase domain protein"/>
    <property type="match status" value="1"/>
</dbReference>
<keyword evidence="3" id="KW-0175">Coiled coil</keyword>
<protein>
    <recommendedName>
        <fullName evidence="1">diguanylate cyclase</fullName>
        <ecNumber evidence="1">2.7.7.65</ecNumber>
    </recommendedName>
</protein>
<evidence type="ECO:0000313" key="6">
    <source>
        <dbReference type="EMBL" id="AWI73994.1"/>
    </source>
</evidence>
<dbReference type="InterPro" id="IPR000160">
    <property type="entry name" value="GGDEF_dom"/>
</dbReference>
<feature type="coiled-coil region" evidence="3">
    <location>
        <begin position="59"/>
        <end position="86"/>
    </location>
</feature>
<evidence type="ECO:0000313" key="7">
    <source>
        <dbReference type="Proteomes" id="UP000244930"/>
    </source>
</evidence>
<reference evidence="6 7" key="1">
    <citation type="submission" date="2017-06" db="EMBL/GenBank/DDBJ databases">
        <title>Azoarcus.</title>
        <authorList>
            <person name="Woo J.-H."/>
            <person name="Kim H.-S."/>
        </authorList>
    </citation>
    <scope>NUCLEOTIDE SEQUENCE [LARGE SCALE GENOMIC DNA]</scope>
    <source>
        <strain evidence="6 7">TSPY31</strain>
    </source>
</reference>
<accession>A0A2U8GKM2</accession>
<dbReference type="NCBIfam" id="TIGR00254">
    <property type="entry name" value="GGDEF"/>
    <property type="match status" value="1"/>
</dbReference>
<dbReference type="PANTHER" id="PTHR45138">
    <property type="entry name" value="REGULATORY COMPONENTS OF SENSORY TRANSDUCTION SYSTEM"/>
    <property type="match status" value="1"/>
</dbReference>
<feature type="domain" description="GGDEF" evidence="5">
    <location>
        <begin position="473"/>
        <end position="605"/>
    </location>
</feature>
<evidence type="ECO:0000256" key="2">
    <source>
        <dbReference type="ARBA" id="ARBA00034247"/>
    </source>
</evidence>